<sequence length="1561" mass="175073">MKKQDIFCGAELLVALSVSALLPVKVLANDEEKATDFISVNTNNQTEIQVQSRDIGFELNNLTSSTPEITTTTPFSPQQKLNDTEISLNQYSAYQLPENILQTTSSCEENRLEDSAPILVTRKNIPSVKEDLKRHTFGCEYSPNETYYNISDQDLNINNTNNFHLYKPNYNTTLGGETLIAQETSNQQQAQLTPVEPNLPVFPKEVPSLPIPDDKPETKPEEKPALTPSTPEITTITPFSPQQKLNDTEISLNQYSAYQLPENILQTTSSCEENKLKDSAPILVTRKNIPSVKEDLKRHTFGCEYSPNETYYNISDQDLNINNTDSFHLYKPNYNTTLGGETLIAQETSNQQQAQLTPVEPNLPVFPKEVPSLPIPDDKPETKPEEKPALTPSTPEITTTTSFSPQQKLNDTEIGLNQYSAYQLPENILQTTSSCEENRLKDSAPILVTRKNIPSVKEDLKRHTFGCEYSPNETYYNISDQDLNINNTNNFHLYKPNYNTTLGGETLIAQETSNQQQAQLTPVEPNLPVFPKEVPSLPIPDDKPETKAEEKPALTSSTPEITTITPFSPQQKLNDTEISLNQYSAYQLPENILQTTSSCEENRLGKKEDLKRHTFGCEYSANRTYYNISDQDLNINNTNNFHLYKSNYNTTLSGKTLIAQETSNQQQAQLTPVEPNLPVFPKEVPSLPIPDDKPEEKPALAPEQNKQALRILMRSLLENSASRYPFFVNTSDKLIINPRNFQPSKFTFYANFGFDLDNFDPDNAFQKEQFSDPLFKSANISIYPDDEQLYWVLDGNRVVIETHGNHLNFGYQGNSYQQKLRQFAKVSTSFWGLQTAFGLPSVLADLVGDKKKLNDVNITSAAAEIVLPPGVNLPDNASFNLNITRSDGSLFQKIILLNDTDKATTDELLGGGTLFSNLDATNAPKFLQGFPTVNLQPLLNNGVKLEAGSIIPRENLLATGLTLGDFFTGQGYSFKAPITSLPGIKTLQVNQMDNNDLLAVLSNPFLTKEQKDFHYLNSLMWYNFGPQSPEVTTYSILSPKTQAWYRYTLSWSHNRTLLEYDPEKIRLNYLNVFANPGLSVTTAQWEDTDLNQTTNASLGLILGSVFSAINPGNLDATINEAKEQYNTLKPLGILKTKATSQQRRQMNERLNNTLSYGNTNSNLAQVSGSYTFLGNIASDSSLLLQLRTGIYQRNVQFIEQIIQPWTDETPVVIDSINLSDFGPIFFTGINIPTSLTEIDAPQTIRFSFLRAETSDGRVLFDKSYVFSHNLNNLFTAAPIMGGEKTFDINFDRIQMSTSRQREIETSSYTGNLYLPAVEFVMSGSIDNLSYSLSTGMWFNLFPDSAPMIDNNLGKLNPNATAESSLGGMLKFATKADFRNTFYDKNQQWHTIIVNSPFFSLTYNTNPNRLNLSGLTIGNVFQFVKPDFNITFYPVLSYSPKMLNPDIQSTSLDKISAFLLLNFSHKSGLNFNSSFSFGNQEPSYQLEATYDVLKDKELGTVTIGPYYSTYSTATKGFESQLKDPNYGMIFRYASANSGLVMNSRLGKSEDGFRGDMNLELKF</sequence>
<proteinExistence type="predicted"/>
<accession>A0ABY5LNI8</accession>
<feature type="compositionally biased region" description="Basic and acidic residues" evidence="1">
    <location>
        <begin position="376"/>
        <end position="388"/>
    </location>
</feature>
<protein>
    <submittedName>
        <fullName evidence="2">Uncharacterized protein</fullName>
    </submittedName>
</protein>
<feature type="region of interest" description="Disordered" evidence="1">
    <location>
        <begin position="198"/>
        <end position="241"/>
    </location>
</feature>
<feature type="compositionally biased region" description="Basic and acidic residues" evidence="1">
    <location>
        <begin position="540"/>
        <end position="552"/>
    </location>
</feature>
<dbReference type="Proteomes" id="UP001057561">
    <property type="component" value="Chromosome"/>
</dbReference>
<gene>
    <name evidence="2" type="ORF">NG743_14365</name>
</gene>
<feature type="compositionally biased region" description="Low complexity" evidence="1">
    <location>
        <begin position="227"/>
        <end position="241"/>
    </location>
</feature>
<evidence type="ECO:0000313" key="3">
    <source>
        <dbReference type="Proteomes" id="UP001057561"/>
    </source>
</evidence>
<name>A0ABY5LNI8_9CYAN</name>
<feature type="compositionally biased region" description="Low complexity" evidence="1">
    <location>
        <begin position="391"/>
        <end position="405"/>
    </location>
</feature>
<reference evidence="2" key="1">
    <citation type="submission" date="2022-06" db="EMBL/GenBank/DDBJ databases">
        <title>Nostosin G and Spiroidesin B from the Cyanobacterium Dolichospermum sp. NIES-1697.</title>
        <authorList>
            <person name="Phan C.-S."/>
            <person name="Mehjabin J.J."/>
            <person name="Anas A.R.J."/>
            <person name="Hayasaka M."/>
            <person name="Onoki R."/>
            <person name="Wang J."/>
            <person name="Umezawa T."/>
            <person name="Washio K."/>
            <person name="Morikawa M."/>
            <person name="Okino T."/>
        </authorList>
    </citation>
    <scope>NUCLEOTIDE SEQUENCE</scope>
    <source>
        <strain evidence="2">NIES-1697</strain>
    </source>
</reference>
<keyword evidence="3" id="KW-1185">Reference proteome</keyword>
<dbReference type="RefSeq" id="WP_257120317.1">
    <property type="nucleotide sequence ID" value="NZ_CP099464.1"/>
</dbReference>
<feature type="region of interest" description="Disordered" evidence="1">
    <location>
        <begin position="362"/>
        <end position="405"/>
    </location>
</feature>
<evidence type="ECO:0000256" key="1">
    <source>
        <dbReference type="SAM" id="MobiDB-lite"/>
    </source>
</evidence>
<feature type="compositionally biased region" description="Low complexity" evidence="1">
    <location>
        <begin position="555"/>
        <end position="567"/>
    </location>
</feature>
<evidence type="ECO:0000313" key="2">
    <source>
        <dbReference type="EMBL" id="UUO13285.1"/>
    </source>
</evidence>
<feature type="region of interest" description="Disordered" evidence="1">
    <location>
        <begin position="526"/>
        <end position="567"/>
    </location>
</feature>
<feature type="compositionally biased region" description="Basic and acidic residues" evidence="1">
    <location>
        <begin position="212"/>
        <end position="224"/>
    </location>
</feature>
<dbReference type="EMBL" id="CP099464">
    <property type="protein sequence ID" value="UUO13285.1"/>
    <property type="molecule type" value="Genomic_DNA"/>
</dbReference>
<organism evidence="2 3">
    <name type="scientific">Dolichospermum heterosporum TAC447</name>
    <dbReference type="NCBI Taxonomy" id="747523"/>
    <lineage>
        <taxon>Bacteria</taxon>
        <taxon>Bacillati</taxon>
        <taxon>Cyanobacteriota</taxon>
        <taxon>Cyanophyceae</taxon>
        <taxon>Nostocales</taxon>
        <taxon>Aphanizomenonaceae</taxon>
        <taxon>Dolichospermum</taxon>
        <taxon>Dolichospermum heterosporum</taxon>
    </lineage>
</organism>